<organism evidence="12 13">
    <name type="scientific">Deinococcus wulumuqiensis</name>
    <dbReference type="NCBI Taxonomy" id="980427"/>
    <lineage>
        <taxon>Bacteria</taxon>
        <taxon>Thermotogati</taxon>
        <taxon>Deinococcota</taxon>
        <taxon>Deinococci</taxon>
        <taxon>Deinococcales</taxon>
        <taxon>Deinococcaceae</taxon>
        <taxon>Deinococcus</taxon>
    </lineage>
</organism>
<feature type="binding site" evidence="10">
    <location>
        <begin position="185"/>
        <end position="186"/>
    </location>
    <ligand>
        <name>substrate</name>
    </ligand>
</feature>
<evidence type="ECO:0000256" key="9">
    <source>
        <dbReference type="ARBA" id="ARBA00052017"/>
    </source>
</evidence>
<evidence type="ECO:0000256" key="2">
    <source>
        <dbReference type="ARBA" id="ARBA00011738"/>
    </source>
</evidence>
<comment type="cofactor">
    <cofactor evidence="10">
        <name>Mg(2+)</name>
        <dbReference type="ChEBI" id="CHEBI:18420"/>
    </cofactor>
    <text evidence="10">Binds 1 Mg(2+) ion per subunit.</text>
</comment>
<dbReference type="GO" id="GO:0036222">
    <property type="term" value="F:XTP diphosphatase activity"/>
    <property type="evidence" value="ECO:0007669"/>
    <property type="project" value="UniProtKB-UniRule"/>
</dbReference>
<evidence type="ECO:0000256" key="5">
    <source>
        <dbReference type="ARBA" id="ARBA00022801"/>
    </source>
</evidence>
<gene>
    <name evidence="12" type="primary">rdgB</name>
    <name evidence="12" type="ORF">DVJ83_12250</name>
</gene>
<feature type="binding site" evidence="10">
    <location>
        <position position="48"/>
    </location>
    <ligand>
        <name>Mg(2+)</name>
        <dbReference type="ChEBI" id="CHEBI:18420"/>
    </ligand>
</feature>
<keyword evidence="5 10" id="KW-0378">Hydrolase</keyword>
<reference evidence="12 13" key="1">
    <citation type="submission" date="2018-07" db="EMBL/GenBank/DDBJ databases">
        <title>Complete Genome and Methylome Analysis of Deinococcus wulumuqiensis NEB 479.</title>
        <authorList>
            <person name="Fomenkov A."/>
            <person name="Luyten Y."/>
            <person name="Vincze T."/>
            <person name="Anton B.P."/>
            <person name="Clark T."/>
            <person name="Roberts R.J."/>
            <person name="Morgan R.D."/>
        </authorList>
    </citation>
    <scope>NUCLEOTIDE SEQUENCE [LARGE SCALE GENOMIC DNA]</scope>
    <source>
        <strain evidence="12 13">NEB 479</strain>
    </source>
</reference>
<comment type="function">
    <text evidence="10">Pyrophosphatase that catalyzes the hydrolysis of nucleoside triphosphates to their monophosphate derivatives, with a high preference for the non-canonical purine nucleotides XTP (xanthosine triphosphate), dITP (deoxyinosine triphosphate) and ITP. Seems to function as a house-cleaning enzyme that removes non-canonical purine nucleotides from the nucleotide pool, thus preventing their incorporation into DNA/RNA and avoiding chromosomal lesions.</text>
</comment>
<dbReference type="InterPro" id="IPR002637">
    <property type="entry name" value="RdgB/HAM1"/>
</dbReference>
<evidence type="ECO:0000256" key="7">
    <source>
        <dbReference type="ARBA" id="ARBA00023080"/>
    </source>
</evidence>
<dbReference type="InterPro" id="IPR020922">
    <property type="entry name" value="dITP/XTP_pyrophosphatase"/>
</dbReference>
<dbReference type="GO" id="GO:0035870">
    <property type="term" value="F:dITP diphosphatase activity"/>
    <property type="evidence" value="ECO:0007669"/>
    <property type="project" value="UniProtKB-UniRule"/>
</dbReference>
<dbReference type="GO" id="GO:0017111">
    <property type="term" value="F:ribonucleoside triphosphate phosphatase activity"/>
    <property type="evidence" value="ECO:0007669"/>
    <property type="project" value="InterPro"/>
</dbReference>
<dbReference type="Proteomes" id="UP000253744">
    <property type="component" value="Chromosome"/>
</dbReference>
<dbReference type="PANTHER" id="PTHR11067:SF9">
    <property type="entry name" value="INOSINE TRIPHOSPHATE PYROPHOSPHATASE"/>
    <property type="match status" value="1"/>
</dbReference>
<dbReference type="GO" id="GO:0036220">
    <property type="term" value="F:ITP diphosphatase activity"/>
    <property type="evidence" value="ECO:0007669"/>
    <property type="project" value="UniProtKB-UniRule"/>
</dbReference>
<dbReference type="InterPro" id="IPR029001">
    <property type="entry name" value="ITPase-like_fam"/>
</dbReference>
<feature type="binding site" evidence="10">
    <location>
        <begin position="157"/>
        <end position="160"/>
    </location>
    <ligand>
        <name>substrate</name>
    </ligand>
</feature>
<keyword evidence="4 10" id="KW-0547">Nucleotide-binding</keyword>
<dbReference type="CDD" id="cd00515">
    <property type="entry name" value="HAM1"/>
    <property type="match status" value="1"/>
</dbReference>
<evidence type="ECO:0000256" key="4">
    <source>
        <dbReference type="ARBA" id="ARBA00022741"/>
    </source>
</evidence>
<name>A0A345IJ95_9DEIO</name>
<sequence>MQRETGRGRQIRRVVVATNNAGKVRELQEALAPLGWQCEGLGSVTLPEETGSTYEENAALKACAAAMATGLPALADDSGIEVLALGGQPGVYSARFGNVGSDVERNVLLLEKMRHKTDRRAKFVSVLVLAYPDGKLEEYRGEVTGQLLEGPRGEGGFGYDPLFLPDGSALSMGEMTLEQKQAISHRGRALAALLAAHGA</sequence>
<comment type="catalytic activity">
    <reaction evidence="8 10">
        <text>dITP + H2O = dIMP + diphosphate + H(+)</text>
        <dbReference type="Rhea" id="RHEA:28342"/>
        <dbReference type="ChEBI" id="CHEBI:15377"/>
        <dbReference type="ChEBI" id="CHEBI:15378"/>
        <dbReference type="ChEBI" id="CHEBI:33019"/>
        <dbReference type="ChEBI" id="CHEBI:61194"/>
        <dbReference type="ChEBI" id="CHEBI:61382"/>
        <dbReference type="EC" id="3.6.1.66"/>
    </reaction>
</comment>
<evidence type="ECO:0000256" key="11">
    <source>
        <dbReference type="RuleBase" id="RU003781"/>
    </source>
</evidence>
<dbReference type="SUPFAM" id="SSF52972">
    <property type="entry name" value="ITPase-like"/>
    <property type="match status" value="1"/>
</dbReference>
<dbReference type="GO" id="GO:0009146">
    <property type="term" value="P:purine nucleoside triphosphate catabolic process"/>
    <property type="evidence" value="ECO:0007669"/>
    <property type="project" value="UniProtKB-UniRule"/>
</dbReference>
<evidence type="ECO:0000256" key="10">
    <source>
        <dbReference type="HAMAP-Rule" id="MF_01405"/>
    </source>
</evidence>
<dbReference type="HAMAP" id="MF_01405">
    <property type="entry name" value="Non_canon_purine_NTPase"/>
    <property type="match status" value="1"/>
</dbReference>
<feature type="binding site" evidence="10">
    <location>
        <position position="78"/>
    </location>
    <ligand>
        <name>substrate</name>
    </ligand>
</feature>
<dbReference type="GO" id="GO:0009117">
    <property type="term" value="P:nucleotide metabolic process"/>
    <property type="evidence" value="ECO:0007669"/>
    <property type="project" value="UniProtKB-KW"/>
</dbReference>
<dbReference type="RefSeq" id="WP_114672537.1">
    <property type="nucleotide sequence ID" value="NZ_CP031158.1"/>
</dbReference>
<evidence type="ECO:0000256" key="8">
    <source>
        <dbReference type="ARBA" id="ARBA00051875"/>
    </source>
</evidence>
<feature type="binding site" evidence="10">
    <location>
        <position position="180"/>
    </location>
    <ligand>
        <name>substrate</name>
    </ligand>
</feature>
<evidence type="ECO:0000313" key="13">
    <source>
        <dbReference type="Proteomes" id="UP000253744"/>
    </source>
</evidence>
<keyword evidence="6 10" id="KW-0460">Magnesium</keyword>
<dbReference type="PANTHER" id="PTHR11067">
    <property type="entry name" value="INOSINE TRIPHOSPHATE PYROPHOSPHATASE/HAM1 PROTEIN"/>
    <property type="match status" value="1"/>
</dbReference>
<evidence type="ECO:0000256" key="3">
    <source>
        <dbReference type="ARBA" id="ARBA00022723"/>
    </source>
</evidence>
<evidence type="ECO:0000256" key="6">
    <source>
        <dbReference type="ARBA" id="ARBA00022842"/>
    </source>
</evidence>
<feature type="active site" description="Proton acceptor" evidence="10">
    <location>
        <position position="77"/>
    </location>
</feature>
<comment type="subunit">
    <text evidence="2 10">Homodimer.</text>
</comment>
<proteinExistence type="inferred from homology"/>
<accession>A0A345IJ95</accession>
<dbReference type="EMBL" id="CP031158">
    <property type="protein sequence ID" value="AXG99767.1"/>
    <property type="molecule type" value="Genomic_DNA"/>
</dbReference>
<dbReference type="AlphaFoldDB" id="A0A345IJ95"/>
<dbReference type="EC" id="3.6.1.66" evidence="10"/>
<comment type="catalytic activity">
    <reaction evidence="10">
        <text>ITP + H2O = IMP + diphosphate + H(+)</text>
        <dbReference type="Rhea" id="RHEA:29399"/>
        <dbReference type="ChEBI" id="CHEBI:15377"/>
        <dbReference type="ChEBI" id="CHEBI:15378"/>
        <dbReference type="ChEBI" id="CHEBI:33019"/>
        <dbReference type="ChEBI" id="CHEBI:58053"/>
        <dbReference type="ChEBI" id="CHEBI:61402"/>
        <dbReference type="EC" id="3.6.1.66"/>
    </reaction>
</comment>
<dbReference type="NCBIfam" id="TIGR00042">
    <property type="entry name" value="RdgB/HAM1 family non-canonical purine NTP pyrophosphatase"/>
    <property type="match status" value="1"/>
</dbReference>
<evidence type="ECO:0000313" key="12">
    <source>
        <dbReference type="EMBL" id="AXG99767.1"/>
    </source>
</evidence>
<keyword evidence="7 10" id="KW-0546">Nucleotide metabolism</keyword>
<keyword evidence="3 10" id="KW-0479">Metal-binding</keyword>
<feature type="binding site" evidence="10">
    <location>
        <position position="77"/>
    </location>
    <ligand>
        <name>Mg(2+)</name>
        <dbReference type="ChEBI" id="CHEBI:18420"/>
    </ligand>
</feature>
<dbReference type="Gene3D" id="3.90.950.10">
    <property type="match status" value="1"/>
</dbReference>
<evidence type="ECO:0000256" key="1">
    <source>
        <dbReference type="ARBA" id="ARBA00008023"/>
    </source>
</evidence>
<dbReference type="STRING" id="1288484.GCA_000348665_02504"/>
<comment type="catalytic activity">
    <reaction evidence="9 10">
        <text>XTP + H2O = XMP + diphosphate + H(+)</text>
        <dbReference type="Rhea" id="RHEA:28610"/>
        <dbReference type="ChEBI" id="CHEBI:15377"/>
        <dbReference type="ChEBI" id="CHEBI:15378"/>
        <dbReference type="ChEBI" id="CHEBI:33019"/>
        <dbReference type="ChEBI" id="CHEBI:57464"/>
        <dbReference type="ChEBI" id="CHEBI:61314"/>
        <dbReference type="EC" id="3.6.1.66"/>
    </reaction>
</comment>
<dbReference type="GO" id="GO:0005829">
    <property type="term" value="C:cytosol"/>
    <property type="evidence" value="ECO:0007669"/>
    <property type="project" value="TreeGrafter"/>
</dbReference>
<dbReference type="FunFam" id="3.90.950.10:FF:000001">
    <property type="entry name" value="dITP/XTP pyrophosphatase"/>
    <property type="match status" value="1"/>
</dbReference>
<comment type="similarity">
    <text evidence="1 10 11">Belongs to the HAM1 NTPase family.</text>
</comment>
<dbReference type="GO" id="GO:0000166">
    <property type="term" value="F:nucleotide binding"/>
    <property type="evidence" value="ECO:0007669"/>
    <property type="project" value="UniProtKB-KW"/>
</dbReference>
<feature type="binding site" evidence="10">
    <location>
        <begin position="18"/>
        <end position="23"/>
    </location>
    <ligand>
        <name>substrate</name>
    </ligand>
</feature>
<dbReference type="Pfam" id="PF01725">
    <property type="entry name" value="Ham1p_like"/>
    <property type="match status" value="1"/>
</dbReference>
<dbReference type="KEGG" id="dwu:DVJ83_12250"/>
<dbReference type="GO" id="GO:0046872">
    <property type="term" value="F:metal ion binding"/>
    <property type="evidence" value="ECO:0007669"/>
    <property type="project" value="UniProtKB-KW"/>
</dbReference>
<protein>
    <recommendedName>
        <fullName evidence="10">dITP/XTP pyrophosphatase</fullName>
        <ecNumber evidence="10">3.6.1.66</ecNumber>
    </recommendedName>
    <alternativeName>
        <fullName evidence="10">Non-canonical purine NTP pyrophosphatase</fullName>
    </alternativeName>
    <alternativeName>
        <fullName evidence="10">Non-standard purine NTP pyrophosphatase</fullName>
    </alternativeName>
    <alternativeName>
        <fullName evidence="10">Nucleoside-triphosphate diphosphatase</fullName>
    </alternativeName>
    <alternativeName>
        <fullName evidence="10">Nucleoside-triphosphate pyrophosphatase</fullName>
        <shortName evidence="10">NTPase</shortName>
    </alternativeName>
</protein>